<sequence>MKLTIGILALLSAISAVNADNWAVLVAGSRSWNNYRHQAGVCHAYQVLHDHGIPDDHIVVMMYDDLADNSENPTPGVIINQPDGPNVYEGIIKDYTGHDVTPDVFFKVLTGDEAGVAGIGSGKVIKSGPEDRVFVNMVDHGNVGFFSFPNDHMYADDLFKVIENMHNNNQYKEMVMYMESCESGSLYDGIYPDNMGFYVTTSADPTESSYACYFDSVRDTYIGDLFGCCWMENSDESDLTTLTLGEQYQIVYECNSDSHSPWYGQPSIQDEVVGAFLGMGKTRQRKSSGGSRSKADAVPSVDVPLFILKNKLNKANGDEKIALQAQINGLFKKREFVQEVTKSIATLVTGDEELAEYYIQNPMRKVNDWACYKRAVDAFNDKCFRFGENPFAMTMTPTLLNLCENSFGADNIVRRIGEVCTFGFVSGIE</sequence>
<dbReference type="PANTHER" id="PTHR12000:SF42">
    <property type="entry name" value="LEGUMAIN"/>
    <property type="match status" value="1"/>
</dbReference>
<feature type="chain" id="PRO_5016566150" description="legumain" evidence="9">
    <location>
        <begin position="20"/>
        <end position="429"/>
    </location>
</feature>
<dbReference type="EC" id="3.4.22.34" evidence="3"/>
<evidence type="ECO:0000256" key="8">
    <source>
        <dbReference type="PIRSR" id="PIRSR019663-1"/>
    </source>
</evidence>
<dbReference type="GO" id="GO:0051603">
    <property type="term" value="P:proteolysis involved in protein catabolic process"/>
    <property type="evidence" value="ECO:0007669"/>
    <property type="project" value="TreeGrafter"/>
</dbReference>
<evidence type="ECO:0000256" key="7">
    <source>
        <dbReference type="ARBA" id="ARBA00022807"/>
    </source>
</evidence>
<keyword evidence="6" id="KW-0378">Hydrolase</keyword>
<dbReference type="InterPro" id="IPR048501">
    <property type="entry name" value="Legum_prodom"/>
</dbReference>
<evidence type="ECO:0000256" key="5">
    <source>
        <dbReference type="ARBA" id="ARBA00022729"/>
    </source>
</evidence>
<dbReference type="Gene3D" id="3.40.50.1460">
    <property type="match status" value="1"/>
</dbReference>
<dbReference type="Gene3D" id="1.10.132.130">
    <property type="match status" value="1"/>
</dbReference>
<dbReference type="Pfam" id="PF20985">
    <property type="entry name" value="Legum_prodom"/>
    <property type="match status" value="1"/>
</dbReference>
<dbReference type="RefSeq" id="XP_066969761.1">
    <property type="nucleotide sequence ID" value="XM_067113660.1"/>
</dbReference>
<dbReference type="FunFam" id="3.40.50.1460:FF:000006">
    <property type="entry name" value="Legumain"/>
    <property type="match status" value="1"/>
</dbReference>
<dbReference type="KEGG" id="mrj:136844431"/>
<proteinExistence type="evidence at transcript level"/>
<dbReference type="Pfam" id="PF01650">
    <property type="entry name" value="Peptidase_C13"/>
    <property type="match status" value="1"/>
</dbReference>
<evidence type="ECO:0000259" key="10">
    <source>
        <dbReference type="Pfam" id="PF20985"/>
    </source>
</evidence>
<keyword evidence="7" id="KW-0788">Thiol protease</keyword>
<feature type="domain" description="Legumain prodomain" evidence="10">
    <location>
        <begin position="326"/>
        <end position="420"/>
    </location>
</feature>
<dbReference type="PIRSF" id="PIRSF019663">
    <property type="entry name" value="Legumain"/>
    <property type="match status" value="1"/>
</dbReference>
<feature type="active site" evidence="8">
    <location>
        <position position="140"/>
    </location>
</feature>
<dbReference type="InterPro" id="IPR046427">
    <property type="entry name" value="Legumain_prodom_sf"/>
</dbReference>
<evidence type="ECO:0000313" key="11">
    <source>
        <dbReference type="EMBL" id="AJG06865.1"/>
    </source>
</evidence>
<dbReference type="InterPro" id="IPR001096">
    <property type="entry name" value="Peptidase_C13"/>
</dbReference>
<reference evidence="11" key="1">
    <citation type="submission" date="2014-03" db="EMBL/GenBank/DDBJ databases">
        <title>Development of single nucleotide polymorphism markers for freshwater prawn (Macrobrachium rosenbergii, de Man) using pyrosequencing technology.</title>
        <authorList>
            <person name="Onming S."/>
            <person name="Mcmillan N."/>
            <person name="Klinbunga S."/>
            <person name="Poompuang S."/>
        </authorList>
    </citation>
    <scope>NUCLEOTIDE SEQUENCE</scope>
</reference>
<evidence type="ECO:0000256" key="4">
    <source>
        <dbReference type="ARBA" id="ARBA00022670"/>
    </source>
</evidence>
<comment type="similarity">
    <text evidence="2">Belongs to the peptidase C13 family.</text>
</comment>
<evidence type="ECO:0000256" key="1">
    <source>
        <dbReference type="ARBA" id="ARBA00000810"/>
    </source>
</evidence>
<dbReference type="CDD" id="cd21115">
    <property type="entry name" value="legumain_C"/>
    <property type="match status" value="1"/>
</dbReference>
<dbReference type="GO" id="GO:0005773">
    <property type="term" value="C:vacuole"/>
    <property type="evidence" value="ECO:0007669"/>
    <property type="project" value="GOC"/>
</dbReference>
<name>A0A342CJ46_MACRS</name>
<feature type="active site" description="Nucleophile" evidence="8">
    <location>
        <position position="181"/>
    </location>
</feature>
<dbReference type="GeneID" id="136844431"/>
<comment type="catalytic activity">
    <reaction evidence="1">
        <text>Hydrolysis of proteins and small molecule substrates at -Asn-|-Xaa- bonds.</text>
        <dbReference type="EC" id="3.4.22.34"/>
    </reaction>
</comment>
<accession>A0A342CJ46</accession>
<protein>
    <recommendedName>
        <fullName evidence="3">legumain</fullName>
        <ecNumber evidence="3">3.4.22.34</ecNumber>
    </recommendedName>
</protein>
<evidence type="ECO:0000256" key="3">
    <source>
        <dbReference type="ARBA" id="ARBA00012628"/>
    </source>
</evidence>
<keyword evidence="4" id="KW-0645">Protease</keyword>
<feature type="signal peptide" evidence="9">
    <location>
        <begin position="1"/>
        <end position="19"/>
    </location>
</feature>
<evidence type="ECO:0000256" key="9">
    <source>
        <dbReference type="SAM" id="SignalP"/>
    </source>
</evidence>
<dbReference type="PANTHER" id="PTHR12000">
    <property type="entry name" value="HEMOGLOBINASE FAMILY MEMBER"/>
    <property type="match status" value="1"/>
</dbReference>
<evidence type="ECO:0000256" key="2">
    <source>
        <dbReference type="ARBA" id="ARBA00009941"/>
    </source>
</evidence>
<dbReference type="EMBL" id="KJ631065">
    <property type="protein sequence ID" value="AJG06865.1"/>
    <property type="molecule type" value="mRNA"/>
</dbReference>
<dbReference type="PRINTS" id="PR00776">
    <property type="entry name" value="HEMOGLOBNASE"/>
</dbReference>
<dbReference type="GO" id="GO:0006624">
    <property type="term" value="P:vacuolar protein processing"/>
    <property type="evidence" value="ECO:0007669"/>
    <property type="project" value="TreeGrafter"/>
</dbReference>
<dbReference type="AlphaFoldDB" id="A0A342CJ46"/>
<organism evidence="11">
    <name type="scientific">Macrobrachium rosenbergii</name>
    <name type="common">Giant fresh water prawn</name>
    <dbReference type="NCBI Taxonomy" id="79674"/>
    <lineage>
        <taxon>Eukaryota</taxon>
        <taxon>Metazoa</taxon>
        <taxon>Ecdysozoa</taxon>
        <taxon>Arthropoda</taxon>
        <taxon>Crustacea</taxon>
        <taxon>Multicrustacea</taxon>
        <taxon>Malacostraca</taxon>
        <taxon>Eumalacostraca</taxon>
        <taxon>Eucarida</taxon>
        <taxon>Decapoda</taxon>
        <taxon>Pleocyemata</taxon>
        <taxon>Caridea</taxon>
        <taxon>Palaemonoidea</taxon>
        <taxon>Palaemonidae</taxon>
        <taxon>Macrobrachium</taxon>
    </lineage>
</organism>
<keyword evidence="5 9" id="KW-0732">Signal</keyword>
<dbReference type="GO" id="GO:0004197">
    <property type="term" value="F:cysteine-type endopeptidase activity"/>
    <property type="evidence" value="ECO:0007669"/>
    <property type="project" value="UniProtKB-EC"/>
</dbReference>
<evidence type="ECO:0000256" key="6">
    <source>
        <dbReference type="ARBA" id="ARBA00022801"/>
    </source>
</evidence>